<evidence type="ECO:0000313" key="3">
    <source>
        <dbReference type="Proteomes" id="UP000294901"/>
    </source>
</evidence>
<dbReference type="AlphaFoldDB" id="A0A4R6K1Y5"/>
<dbReference type="EMBL" id="SNWR01000001">
    <property type="protein sequence ID" value="TDO42141.1"/>
    <property type="molecule type" value="Genomic_DNA"/>
</dbReference>
<accession>A0A4R6K1Y5</accession>
<keyword evidence="3" id="KW-1185">Reference proteome</keyword>
<name>A0A4R6K1Y5_9ACTN</name>
<dbReference type="Proteomes" id="UP000294901">
    <property type="component" value="Unassembled WGS sequence"/>
</dbReference>
<gene>
    <name evidence="2" type="ORF">C8E87_5905</name>
</gene>
<evidence type="ECO:0000256" key="1">
    <source>
        <dbReference type="SAM" id="MobiDB-lite"/>
    </source>
</evidence>
<feature type="compositionally biased region" description="Pro residues" evidence="1">
    <location>
        <begin position="1"/>
        <end position="16"/>
    </location>
</feature>
<reference evidence="2 3" key="1">
    <citation type="submission" date="2019-03" db="EMBL/GenBank/DDBJ databases">
        <title>Sequencing the genomes of 1000 actinobacteria strains.</title>
        <authorList>
            <person name="Klenk H.-P."/>
        </authorList>
    </citation>
    <scope>NUCLEOTIDE SEQUENCE [LARGE SCALE GENOMIC DNA]</scope>
    <source>
        <strain evidence="2 3">DSM 43805</strain>
    </source>
</reference>
<protein>
    <submittedName>
        <fullName evidence="2">Uncharacterized protein</fullName>
    </submittedName>
</protein>
<sequence>MVQPNVPPQHTPPAQPLFPQAVEEDVPWARQKSTHEPLTGRRRHHLRHLPDWDPAPPGEIVVQRHHRAD</sequence>
<feature type="region of interest" description="Disordered" evidence="1">
    <location>
        <begin position="1"/>
        <end position="69"/>
    </location>
</feature>
<comment type="caution">
    <text evidence="2">The sequence shown here is derived from an EMBL/GenBank/DDBJ whole genome shotgun (WGS) entry which is preliminary data.</text>
</comment>
<evidence type="ECO:0000313" key="2">
    <source>
        <dbReference type="EMBL" id="TDO42141.1"/>
    </source>
</evidence>
<proteinExistence type="predicted"/>
<organism evidence="2 3">
    <name type="scientific">Paractinoplanes brasiliensis</name>
    <dbReference type="NCBI Taxonomy" id="52695"/>
    <lineage>
        <taxon>Bacteria</taxon>
        <taxon>Bacillati</taxon>
        <taxon>Actinomycetota</taxon>
        <taxon>Actinomycetes</taxon>
        <taxon>Micromonosporales</taxon>
        <taxon>Micromonosporaceae</taxon>
        <taxon>Paractinoplanes</taxon>
    </lineage>
</organism>
<dbReference type="OrthoDB" id="4775621at2"/>
<dbReference type="RefSeq" id="WP_133876075.1">
    <property type="nucleotide sequence ID" value="NZ_BOMD01000095.1"/>
</dbReference>